<dbReference type="OrthoDB" id="18042at2759"/>
<dbReference type="EMBL" id="LK028585">
    <property type="protein sequence ID" value="CDS22032.1"/>
    <property type="molecule type" value="Genomic_DNA"/>
</dbReference>
<gene>
    <name evidence="2" type="ORF">EgrG_000064600</name>
</gene>
<feature type="compositionally biased region" description="Polar residues" evidence="1">
    <location>
        <begin position="104"/>
        <end position="131"/>
    </location>
</feature>
<feature type="region of interest" description="Disordered" evidence="1">
    <location>
        <begin position="96"/>
        <end position="131"/>
    </location>
</feature>
<dbReference type="Proteomes" id="UP000492820">
    <property type="component" value="Unassembled WGS sequence"/>
</dbReference>
<proteinExistence type="predicted"/>
<sequence length="131" mass="15140">MTHSKEEDKPFTFDFAISEQAKDWQELDAQTPLHTEEKHQSLGKSFFSNTNAGSEYFKVDDPATVKRKWLEDRRLVKDAVRRTGKHFLWDKFLQHPPPVPYGSMRSNTQASTNSTDPAFTPLSQASSRYLF</sequence>
<evidence type="ECO:0000256" key="1">
    <source>
        <dbReference type="SAM" id="MobiDB-lite"/>
    </source>
</evidence>
<reference evidence="2" key="2">
    <citation type="submission" date="2014-06" db="EMBL/GenBank/DDBJ databases">
        <authorList>
            <person name="Aslett M."/>
        </authorList>
    </citation>
    <scope>NUCLEOTIDE SEQUENCE</scope>
</reference>
<reference evidence="4" key="3">
    <citation type="submission" date="2020-10" db="UniProtKB">
        <authorList>
            <consortium name="WormBaseParasite"/>
        </authorList>
    </citation>
    <scope>IDENTIFICATION</scope>
</reference>
<evidence type="ECO:0000313" key="2">
    <source>
        <dbReference type="EMBL" id="CDS22032.1"/>
    </source>
</evidence>
<dbReference type="WBParaSite" id="EgrG_000064600">
    <property type="protein sequence ID" value="EgrG_000064600"/>
    <property type="gene ID" value="EgrG_000064600"/>
</dbReference>
<accession>A0A068WQE9</accession>
<evidence type="ECO:0000313" key="4">
    <source>
        <dbReference type="WBParaSite" id="EgrG_000064600"/>
    </source>
</evidence>
<name>A0A068WQE9_ECHGR</name>
<feature type="region of interest" description="Disordered" evidence="1">
    <location>
        <begin position="32"/>
        <end position="55"/>
    </location>
</feature>
<evidence type="ECO:0000313" key="3">
    <source>
        <dbReference type="Proteomes" id="UP000492820"/>
    </source>
</evidence>
<feature type="compositionally biased region" description="Polar residues" evidence="1">
    <location>
        <begin position="42"/>
        <end position="53"/>
    </location>
</feature>
<reference evidence="2 3" key="1">
    <citation type="journal article" date="2013" name="Nature">
        <title>The genomes of four tapeworm species reveal adaptations to parasitism.</title>
        <authorList>
            <person name="Tsai I.J."/>
            <person name="Zarowiecki M."/>
            <person name="Holroyd N."/>
            <person name="Garciarrubio A."/>
            <person name="Sanchez-Flores A."/>
            <person name="Brooks K.L."/>
            <person name="Tracey A."/>
            <person name="Bobes R.J."/>
            <person name="Fragoso G."/>
            <person name="Sciutto E."/>
            <person name="Aslett M."/>
            <person name="Beasley H."/>
            <person name="Bennett H.M."/>
            <person name="Cai J."/>
            <person name="Camicia F."/>
            <person name="Clark R."/>
            <person name="Cucher M."/>
            <person name="De Silva N."/>
            <person name="Day T.A."/>
            <person name="Deplazes P."/>
            <person name="Estrada K."/>
            <person name="Fernandez C."/>
            <person name="Holland P.W."/>
            <person name="Hou J."/>
            <person name="Hu S."/>
            <person name="Huckvale T."/>
            <person name="Hung S.S."/>
            <person name="Kamenetzky L."/>
            <person name="Keane J.A."/>
            <person name="Kiss F."/>
            <person name="Koziol U."/>
            <person name="Lambert O."/>
            <person name="Liu K."/>
            <person name="Luo X."/>
            <person name="Luo Y."/>
            <person name="Macchiaroli N."/>
            <person name="Nichol S."/>
            <person name="Paps J."/>
            <person name="Parkinson J."/>
            <person name="Pouchkina-Stantcheva N."/>
            <person name="Riddiford N."/>
            <person name="Rosenzvit M."/>
            <person name="Salinas G."/>
            <person name="Wasmuth J.D."/>
            <person name="Zamanian M."/>
            <person name="Zheng Y."/>
            <person name="Cai X."/>
            <person name="Soberon X."/>
            <person name="Olson P.D."/>
            <person name="Laclette J.P."/>
            <person name="Brehm K."/>
            <person name="Berriman M."/>
            <person name="Garciarrubio A."/>
            <person name="Bobes R.J."/>
            <person name="Fragoso G."/>
            <person name="Sanchez-Flores A."/>
            <person name="Estrada K."/>
            <person name="Cevallos M.A."/>
            <person name="Morett E."/>
            <person name="Gonzalez V."/>
            <person name="Portillo T."/>
            <person name="Ochoa-Leyva A."/>
            <person name="Jose M.V."/>
            <person name="Sciutto E."/>
            <person name="Landa A."/>
            <person name="Jimenez L."/>
            <person name="Valdes V."/>
            <person name="Carrero J.C."/>
            <person name="Larralde C."/>
            <person name="Morales-Montor J."/>
            <person name="Limon-Lason J."/>
            <person name="Soberon X."/>
            <person name="Laclette J.P."/>
        </authorList>
    </citation>
    <scope>NUCLEOTIDE SEQUENCE [LARGE SCALE GENOMIC DNA]</scope>
</reference>
<dbReference type="AlphaFoldDB" id="A0A068WQE9"/>
<protein>
    <submittedName>
        <fullName evidence="2 4">Expressed conserved protein</fullName>
    </submittedName>
</protein>
<organism evidence="2">
    <name type="scientific">Echinococcus granulosus</name>
    <name type="common">Hydatid tapeworm</name>
    <dbReference type="NCBI Taxonomy" id="6210"/>
    <lineage>
        <taxon>Eukaryota</taxon>
        <taxon>Metazoa</taxon>
        <taxon>Spiralia</taxon>
        <taxon>Lophotrochozoa</taxon>
        <taxon>Platyhelminthes</taxon>
        <taxon>Cestoda</taxon>
        <taxon>Eucestoda</taxon>
        <taxon>Cyclophyllidea</taxon>
        <taxon>Taeniidae</taxon>
        <taxon>Echinococcus</taxon>
        <taxon>Echinococcus granulosus group</taxon>
    </lineage>
</organism>